<evidence type="ECO:0000256" key="1">
    <source>
        <dbReference type="SAM" id="MobiDB-lite"/>
    </source>
</evidence>
<evidence type="ECO:0000313" key="3">
    <source>
        <dbReference type="Proteomes" id="UP000015106"/>
    </source>
</evidence>
<sequence>SISLPSFSPLKPSTTSRCTAPLPPPPSAARPRLAARLGHPRTTDAPRRAINLRIYDRGEVADHGREATLCLEMSYVVPSSCIACVEIGTSVFFLRGNTGTSLITNGHISSQTKSNITRSPTSHF</sequence>
<feature type="region of interest" description="Disordered" evidence="1">
    <location>
        <begin position="1"/>
        <end position="45"/>
    </location>
</feature>
<accession>A0A8R7VFE9</accession>
<dbReference type="AlphaFoldDB" id="A0A8R7VFE9"/>
<keyword evidence="3" id="KW-1185">Reference proteome</keyword>
<dbReference type="EnsemblPlants" id="TuG1812G0700005936.01.T01">
    <property type="protein sequence ID" value="TuG1812G0700005936.01.T01"/>
    <property type="gene ID" value="TuG1812G0700005936.01"/>
</dbReference>
<reference evidence="3" key="1">
    <citation type="journal article" date="2013" name="Nature">
        <title>Draft genome of the wheat A-genome progenitor Triticum urartu.</title>
        <authorList>
            <person name="Ling H.Q."/>
            <person name="Zhao S."/>
            <person name="Liu D."/>
            <person name="Wang J."/>
            <person name="Sun H."/>
            <person name="Zhang C."/>
            <person name="Fan H."/>
            <person name="Li D."/>
            <person name="Dong L."/>
            <person name="Tao Y."/>
            <person name="Gao C."/>
            <person name="Wu H."/>
            <person name="Li Y."/>
            <person name="Cui Y."/>
            <person name="Guo X."/>
            <person name="Zheng S."/>
            <person name="Wang B."/>
            <person name="Yu K."/>
            <person name="Liang Q."/>
            <person name="Yang W."/>
            <person name="Lou X."/>
            <person name="Chen J."/>
            <person name="Feng M."/>
            <person name="Jian J."/>
            <person name="Zhang X."/>
            <person name="Luo G."/>
            <person name="Jiang Y."/>
            <person name="Liu J."/>
            <person name="Wang Z."/>
            <person name="Sha Y."/>
            <person name="Zhang B."/>
            <person name="Wu H."/>
            <person name="Tang D."/>
            <person name="Shen Q."/>
            <person name="Xue P."/>
            <person name="Zou S."/>
            <person name="Wang X."/>
            <person name="Liu X."/>
            <person name="Wang F."/>
            <person name="Yang Y."/>
            <person name="An X."/>
            <person name="Dong Z."/>
            <person name="Zhang K."/>
            <person name="Zhang X."/>
            <person name="Luo M.C."/>
            <person name="Dvorak J."/>
            <person name="Tong Y."/>
            <person name="Wang J."/>
            <person name="Yang H."/>
            <person name="Li Z."/>
            <person name="Wang D."/>
            <person name="Zhang A."/>
            <person name="Wang J."/>
        </authorList>
    </citation>
    <scope>NUCLEOTIDE SEQUENCE</scope>
    <source>
        <strain evidence="3">cv. G1812</strain>
    </source>
</reference>
<proteinExistence type="predicted"/>
<reference evidence="2" key="2">
    <citation type="submission" date="2018-03" db="EMBL/GenBank/DDBJ databases">
        <title>The Triticum urartu genome reveals the dynamic nature of wheat genome evolution.</title>
        <authorList>
            <person name="Ling H."/>
            <person name="Ma B."/>
            <person name="Shi X."/>
            <person name="Liu H."/>
            <person name="Dong L."/>
            <person name="Sun H."/>
            <person name="Cao Y."/>
            <person name="Gao Q."/>
            <person name="Zheng S."/>
            <person name="Li Y."/>
            <person name="Yu Y."/>
            <person name="Du H."/>
            <person name="Qi M."/>
            <person name="Li Y."/>
            <person name="Yu H."/>
            <person name="Cui Y."/>
            <person name="Wang N."/>
            <person name="Chen C."/>
            <person name="Wu H."/>
            <person name="Zhao Y."/>
            <person name="Zhang J."/>
            <person name="Li Y."/>
            <person name="Zhou W."/>
            <person name="Zhang B."/>
            <person name="Hu W."/>
            <person name="Eijk M."/>
            <person name="Tang J."/>
            <person name="Witsenboer H."/>
            <person name="Zhao S."/>
            <person name="Li Z."/>
            <person name="Zhang A."/>
            <person name="Wang D."/>
            <person name="Liang C."/>
        </authorList>
    </citation>
    <scope>NUCLEOTIDE SEQUENCE [LARGE SCALE GENOMIC DNA]</scope>
    <source>
        <strain evidence="2">cv. G1812</strain>
    </source>
</reference>
<evidence type="ECO:0000313" key="2">
    <source>
        <dbReference type="EnsemblPlants" id="TuG1812G0700005936.01.T01"/>
    </source>
</evidence>
<feature type="compositionally biased region" description="Polar residues" evidence="1">
    <location>
        <begin position="1"/>
        <end position="18"/>
    </location>
</feature>
<organism evidence="2 3">
    <name type="scientific">Triticum urartu</name>
    <name type="common">Red wild einkorn</name>
    <name type="synonym">Crithodium urartu</name>
    <dbReference type="NCBI Taxonomy" id="4572"/>
    <lineage>
        <taxon>Eukaryota</taxon>
        <taxon>Viridiplantae</taxon>
        <taxon>Streptophyta</taxon>
        <taxon>Embryophyta</taxon>
        <taxon>Tracheophyta</taxon>
        <taxon>Spermatophyta</taxon>
        <taxon>Magnoliopsida</taxon>
        <taxon>Liliopsida</taxon>
        <taxon>Poales</taxon>
        <taxon>Poaceae</taxon>
        <taxon>BOP clade</taxon>
        <taxon>Pooideae</taxon>
        <taxon>Triticodae</taxon>
        <taxon>Triticeae</taxon>
        <taxon>Triticinae</taxon>
        <taxon>Triticum</taxon>
    </lineage>
</organism>
<dbReference type="Proteomes" id="UP000015106">
    <property type="component" value="Chromosome 7"/>
</dbReference>
<name>A0A8R7VFE9_TRIUA</name>
<dbReference type="Gramene" id="TuG1812G0700005936.01.T01">
    <property type="protein sequence ID" value="TuG1812G0700005936.01.T01"/>
    <property type="gene ID" value="TuG1812G0700005936.01"/>
</dbReference>
<reference evidence="2" key="3">
    <citation type="submission" date="2022-06" db="UniProtKB">
        <authorList>
            <consortium name="EnsemblPlants"/>
        </authorList>
    </citation>
    <scope>IDENTIFICATION</scope>
</reference>
<protein>
    <submittedName>
        <fullName evidence="2">Uncharacterized protein</fullName>
    </submittedName>
</protein>